<name>A0A9E3HAA6_9NOST</name>
<organism evidence="1 2">
    <name type="scientific">Pelatocladus maniniholoensis HA4357-MV3</name>
    <dbReference type="NCBI Taxonomy" id="1117104"/>
    <lineage>
        <taxon>Bacteria</taxon>
        <taxon>Bacillati</taxon>
        <taxon>Cyanobacteriota</taxon>
        <taxon>Cyanophyceae</taxon>
        <taxon>Nostocales</taxon>
        <taxon>Nostocaceae</taxon>
        <taxon>Pelatocladus</taxon>
    </lineage>
</organism>
<dbReference type="Proteomes" id="UP000813215">
    <property type="component" value="Unassembled WGS sequence"/>
</dbReference>
<evidence type="ECO:0000313" key="1">
    <source>
        <dbReference type="EMBL" id="MBW4433945.1"/>
    </source>
</evidence>
<reference evidence="1" key="2">
    <citation type="journal article" date="2022" name="Microbiol. Resour. Announc.">
        <title>Metagenome Sequencing to Explore Phylogenomics of Terrestrial Cyanobacteria.</title>
        <authorList>
            <person name="Ward R.D."/>
            <person name="Stajich J.E."/>
            <person name="Johansen J.R."/>
            <person name="Huntemann M."/>
            <person name="Clum A."/>
            <person name="Foster B."/>
            <person name="Foster B."/>
            <person name="Roux S."/>
            <person name="Palaniappan K."/>
            <person name="Varghese N."/>
            <person name="Mukherjee S."/>
            <person name="Reddy T.B.K."/>
            <person name="Daum C."/>
            <person name="Copeland A."/>
            <person name="Chen I.A."/>
            <person name="Ivanova N.N."/>
            <person name="Kyrpides N.C."/>
            <person name="Shapiro N."/>
            <person name="Eloe-Fadrosh E.A."/>
            <person name="Pietrasiak N."/>
        </authorList>
    </citation>
    <scope>NUCLEOTIDE SEQUENCE</scope>
    <source>
        <strain evidence="1">HA4357-MV3</strain>
    </source>
</reference>
<dbReference type="EMBL" id="JAHHHW010000118">
    <property type="protein sequence ID" value="MBW4433945.1"/>
    <property type="molecule type" value="Genomic_DNA"/>
</dbReference>
<proteinExistence type="predicted"/>
<reference evidence="1" key="1">
    <citation type="submission" date="2021-05" db="EMBL/GenBank/DDBJ databases">
        <authorList>
            <person name="Pietrasiak N."/>
            <person name="Ward R."/>
            <person name="Stajich J.E."/>
            <person name="Kurbessoian T."/>
        </authorList>
    </citation>
    <scope>NUCLEOTIDE SEQUENCE</scope>
    <source>
        <strain evidence="1">HA4357-MV3</strain>
    </source>
</reference>
<gene>
    <name evidence="1" type="ORF">KME28_20085</name>
</gene>
<accession>A0A9E3HAA6</accession>
<protein>
    <submittedName>
        <fullName evidence="1">Uncharacterized protein</fullName>
    </submittedName>
</protein>
<dbReference type="AlphaFoldDB" id="A0A9E3HAA6"/>
<evidence type="ECO:0000313" key="2">
    <source>
        <dbReference type="Proteomes" id="UP000813215"/>
    </source>
</evidence>
<sequence length="66" mass="7732">MRETKPKKHLQPTQDFTHESKLFEDLTDGEIEKVCGGATKLDFEDFKVDFKFAKVEFTAEFLTFKI</sequence>
<comment type="caution">
    <text evidence="1">The sequence shown here is derived from an EMBL/GenBank/DDBJ whole genome shotgun (WGS) entry which is preliminary data.</text>
</comment>